<evidence type="ECO:0000313" key="3">
    <source>
        <dbReference type="EMBL" id="EXX68224.1"/>
    </source>
</evidence>
<protein>
    <recommendedName>
        <fullName evidence="2">Large ribosomal subunit protein mL59 domain-containing protein</fullName>
    </recommendedName>
</protein>
<feature type="region of interest" description="Disordered" evidence="1">
    <location>
        <begin position="60"/>
        <end position="129"/>
    </location>
</feature>
<feature type="compositionally biased region" description="Basic and acidic residues" evidence="1">
    <location>
        <begin position="85"/>
        <end position="129"/>
    </location>
</feature>
<dbReference type="Pfam" id="PF18126">
    <property type="entry name" value="Mitoc_mL59"/>
    <property type="match status" value="1"/>
</dbReference>
<dbReference type="GO" id="GO:0003735">
    <property type="term" value="F:structural constituent of ribosome"/>
    <property type="evidence" value="ECO:0007669"/>
    <property type="project" value="InterPro"/>
</dbReference>
<gene>
    <name evidence="3" type="ORF">RirG_107010</name>
</gene>
<dbReference type="EMBL" id="JEMT01017374">
    <property type="protein sequence ID" value="EXX68224.1"/>
    <property type="molecule type" value="Genomic_DNA"/>
</dbReference>
<name>A0A015KL35_RHIIW</name>
<dbReference type="InterPro" id="IPR037507">
    <property type="entry name" value="Ribosomal_mL59"/>
</dbReference>
<dbReference type="HOGENOM" id="CLU_1949959_0_0_1"/>
<dbReference type="PANTHER" id="PTHR28041">
    <property type="entry name" value="54S RIBOSOMAL PROTEIN L25, MITOCHONDRIAL"/>
    <property type="match status" value="1"/>
</dbReference>
<evidence type="ECO:0000259" key="2">
    <source>
        <dbReference type="Pfam" id="PF18126"/>
    </source>
</evidence>
<evidence type="ECO:0000256" key="1">
    <source>
        <dbReference type="SAM" id="MobiDB-lite"/>
    </source>
</evidence>
<organism evidence="3 4">
    <name type="scientific">Rhizophagus irregularis (strain DAOM 197198w)</name>
    <name type="common">Glomus intraradices</name>
    <dbReference type="NCBI Taxonomy" id="1432141"/>
    <lineage>
        <taxon>Eukaryota</taxon>
        <taxon>Fungi</taxon>
        <taxon>Fungi incertae sedis</taxon>
        <taxon>Mucoromycota</taxon>
        <taxon>Glomeromycotina</taxon>
        <taxon>Glomeromycetes</taxon>
        <taxon>Glomerales</taxon>
        <taxon>Glomeraceae</taxon>
        <taxon>Rhizophagus</taxon>
    </lineage>
</organism>
<dbReference type="Proteomes" id="UP000022910">
    <property type="component" value="Unassembled WGS sequence"/>
</dbReference>
<feature type="compositionally biased region" description="Basic residues" evidence="1">
    <location>
        <begin position="72"/>
        <end position="84"/>
    </location>
</feature>
<dbReference type="OrthoDB" id="18529at2759"/>
<evidence type="ECO:0000313" key="4">
    <source>
        <dbReference type="Proteomes" id="UP000022910"/>
    </source>
</evidence>
<comment type="caution">
    <text evidence="3">The sequence shown here is derived from an EMBL/GenBank/DDBJ whole genome shotgun (WGS) entry which is preliminary data.</text>
</comment>
<sequence>MSAIKRISEQALNHLRRTYTPSDFKPKFMYKNIWGRKRYMHPKVSLRKLADMRKNAECLGINTESIGLPPKKEKKPPRTKPPKGAKHERNAPERKAKIQKALEEMPKTIENWRKGKLEEKEKSKPSLPF</sequence>
<dbReference type="AlphaFoldDB" id="A0A015KL35"/>
<reference evidence="3 4" key="1">
    <citation type="submission" date="2014-02" db="EMBL/GenBank/DDBJ databases">
        <title>Single nucleus genome sequencing reveals high similarity among nuclei of an endomycorrhizal fungus.</title>
        <authorList>
            <person name="Lin K."/>
            <person name="Geurts R."/>
            <person name="Zhang Z."/>
            <person name="Limpens E."/>
            <person name="Saunders D.G."/>
            <person name="Mu D."/>
            <person name="Pang E."/>
            <person name="Cao H."/>
            <person name="Cha H."/>
            <person name="Lin T."/>
            <person name="Zhou Q."/>
            <person name="Shang Y."/>
            <person name="Li Y."/>
            <person name="Ivanov S."/>
            <person name="Sharma T."/>
            <person name="Velzen R.V."/>
            <person name="Ruijter N.D."/>
            <person name="Aanen D.K."/>
            <person name="Win J."/>
            <person name="Kamoun S."/>
            <person name="Bisseling T."/>
            <person name="Huang S."/>
        </authorList>
    </citation>
    <scope>NUCLEOTIDE SEQUENCE [LARGE SCALE GENOMIC DNA]</scope>
    <source>
        <strain evidence="4">DAOM197198w</strain>
    </source>
</reference>
<dbReference type="InterPro" id="IPR040922">
    <property type="entry name" value="Ribosomal_mL59_dom"/>
</dbReference>
<feature type="domain" description="Large ribosomal subunit protein mL59" evidence="2">
    <location>
        <begin position="23"/>
        <end position="114"/>
    </location>
</feature>
<proteinExistence type="predicted"/>
<accession>A0A015KL35</accession>
<keyword evidence="4" id="KW-1185">Reference proteome</keyword>
<dbReference type="GO" id="GO:0005762">
    <property type="term" value="C:mitochondrial large ribosomal subunit"/>
    <property type="evidence" value="ECO:0007669"/>
    <property type="project" value="InterPro"/>
</dbReference>
<dbReference type="PANTHER" id="PTHR28041:SF1">
    <property type="entry name" value="LARGE RIBOSOMAL SUBUNIT PROTEIN ML59"/>
    <property type="match status" value="1"/>
</dbReference>
<dbReference type="OMA" id="KMPQTIQ"/>